<comment type="caution">
    <text evidence="1">The sequence shown here is derived from an EMBL/GenBank/DDBJ whole genome shotgun (WGS) entry which is preliminary data.</text>
</comment>
<evidence type="ECO:0000313" key="1">
    <source>
        <dbReference type="EMBL" id="CAB5507758.1"/>
    </source>
</evidence>
<protein>
    <submittedName>
        <fullName evidence="1">Uncharacterized protein</fullName>
    </submittedName>
</protein>
<reference evidence="1 2" key="1">
    <citation type="submission" date="2020-05" db="EMBL/GenBank/DDBJ databases">
        <authorList>
            <person name="Petersen J."/>
            <person name="Sayavedra L."/>
        </authorList>
    </citation>
    <scope>NUCLEOTIDE SEQUENCE [LARGE SCALE GENOMIC DNA]</scope>
    <source>
        <strain evidence="1">B azoricus SOX ET2 1586I</strain>
    </source>
</reference>
<organism evidence="1 2">
    <name type="scientific">Bathymodiolus thermophilus thioautotrophic gill symbiont</name>
    <dbReference type="NCBI Taxonomy" id="2360"/>
    <lineage>
        <taxon>Bacteria</taxon>
        <taxon>Pseudomonadati</taxon>
        <taxon>Pseudomonadota</taxon>
        <taxon>Gammaproteobacteria</taxon>
        <taxon>sulfur-oxidizing symbionts</taxon>
    </lineage>
</organism>
<evidence type="ECO:0000313" key="2">
    <source>
        <dbReference type="Proteomes" id="UP000626656"/>
    </source>
</evidence>
<accession>A0ABN7GD76</accession>
<sequence>MTLVQDKCLALLLTPRPIIMIFVDCSLSYNLFQLMRQILPLEFANKRAKYVRNRR</sequence>
<dbReference type="EMBL" id="CAHJWF010000460">
    <property type="protein sequence ID" value="CAB5507758.1"/>
    <property type="molecule type" value="Genomic_DNA"/>
</dbReference>
<keyword evidence="2" id="KW-1185">Reference proteome</keyword>
<dbReference type="Proteomes" id="UP000626656">
    <property type="component" value="Unassembled WGS sequence"/>
</dbReference>
<name>A0ABN7GD76_9GAMM</name>
<gene>
    <name evidence="1" type="ORF">AZO1586I_2033</name>
</gene>
<proteinExistence type="predicted"/>